<feature type="region of interest" description="Disordered" evidence="1">
    <location>
        <begin position="144"/>
        <end position="237"/>
    </location>
</feature>
<comment type="caution">
    <text evidence="2">The sequence shown here is derived from an EMBL/GenBank/DDBJ whole genome shotgun (WGS) entry which is preliminary data.</text>
</comment>
<name>A0A5N5QI23_9AGAM</name>
<organism evidence="2 3">
    <name type="scientific">Ceratobasidium theobromae</name>
    <dbReference type="NCBI Taxonomy" id="1582974"/>
    <lineage>
        <taxon>Eukaryota</taxon>
        <taxon>Fungi</taxon>
        <taxon>Dikarya</taxon>
        <taxon>Basidiomycota</taxon>
        <taxon>Agaricomycotina</taxon>
        <taxon>Agaricomycetes</taxon>
        <taxon>Cantharellales</taxon>
        <taxon>Ceratobasidiaceae</taxon>
        <taxon>Ceratobasidium</taxon>
    </lineage>
</organism>
<dbReference type="EMBL" id="SSOP01000108">
    <property type="protein sequence ID" value="KAB5591385.1"/>
    <property type="molecule type" value="Genomic_DNA"/>
</dbReference>
<feature type="compositionally biased region" description="Low complexity" evidence="1">
    <location>
        <begin position="144"/>
        <end position="159"/>
    </location>
</feature>
<keyword evidence="3" id="KW-1185">Reference proteome</keyword>
<dbReference type="OrthoDB" id="2563900at2759"/>
<feature type="compositionally biased region" description="Polar residues" evidence="1">
    <location>
        <begin position="17"/>
        <end position="28"/>
    </location>
</feature>
<proteinExistence type="predicted"/>
<feature type="compositionally biased region" description="Low complexity" evidence="1">
    <location>
        <begin position="174"/>
        <end position="192"/>
    </location>
</feature>
<gene>
    <name evidence="2" type="ORF">CTheo_5176</name>
</gene>
<protein>
    <submittedName>
        <fullName evidence="2">Uncharacterized protein</fullName>
    </submittedName>
</protein>
<feature type="compositionally biased region" description="Polar residues" evidence="1">
    <location>
        <begin position="43"/>
        <end position="56"/>
    </location>
</feature>
<evidence type="ECO:0000256" key="1">
    <source>
        <dbReference type="SAM" id="MobiDB-lite"/>
    </source>
</evidence>
<reference evidence="2 3" key="1">
    <citation type="journal article" date="2019" name="Fungal Biol. Biotechnol.">
        <title>Draft genome sequence of fastidious pathogen Ceratobasidium theobromae, which causes vascular-streak dieback in Theobroma cacao.</title>
        <authorList>
            <person name="Ali S.S."/>
            <person name="Asman A."/>
            <person name="Shao J."/>
            <person name="Firmansyah A.P."/>
            <person name="Susilo A.W."/>
            <person name="Rosmana A."/>
            <person name="McMahon P."/>
            <person name="Junaid M."/>
            <person name="Guest D."/>
            <person name="Kheng T.Y."/>
            <person name="Meinhardt L.W."/>
            <person name="Bailey B.A."/>
        </authorList>
    </citation>
    <scope>NUCLEOTIDE SEQUENCE [LARGE SCALE GENOMIC DNA]</scope>
    <source>
        <strain evidence="2 3">CT2</strain>
    </source>
</reference>
<feature type="region of interest" description="Disordered" evidence="1">
    <location>
        <begin position="1"/>
        <end position="103"/>
    </location>
</feature>
<evidence type="ECO:0000313" key="3">
    <source>
        <dbReference type="Proteomes" id="UP000383932"/>
    </source>
</evidence>
<feature type="compositionally biased region" description="Pro residues" evidence="1">
    <location>
        <begin position="214"/>
        <end position="223"/>
    </location>
</feature>
<feature type="compositionally biased region" description="Low complexity" evidence="1">
    <location>
        <begin position="65"/>
        <end position="81"/>
    </location>
</feature>
<sequence length="328" mass="33853">MTRPNGKNLEEDGEMQSMKSNPSISLSPPANPHATLSPPGRSTRPSSQVISPTALSTGRLAGNRSPSSIPSSPTSVHSSSSAIFERDIEQPSMHHAMRDPHHTSRAMSHELDAAVPSVLSAAISALNVGSEDDVSVIAPAHMPMSRLTPSRSPSPTATLPRPPFPERQTTGPHLPGAFPSGGPSPPASDLSPTLSPNVTGQAHGAVSPASPLSPTTPPLPPARPRPRKSNPQLNTDTSQNRLSFMSYHDLLVSTPLATVPLSAIVSGGEPAHLPGVMGLHPHTHGSGIAALGVADGEGADVGGEFDREGLGRGLEERLEGVLSAQSRA</sequence>
<evidence type="ECO:0000313" key="2">
    <source>
        <dbReference type="EMBL" id="KAB5591385.1"/>
    </source>
</evidence>
<dbReference type="AlphaFoldDB" id="A0A5N5QI23"/>
<accession>A0A5N5QI23</accession>
<dbReference type="Proteomes" id="UP000383932">
    <property type="component" value="Unassembled WGS sequence"/>
</dbReference>